<dbReference type="PANTHER" id="PTHR24421">
    <property type="entry name" value="NITRATE/NITRITE SENSOR PROTEIN NARX-RELATED"/>
    <property type="match status" value="1"/>
</dbReference>
<dbReference type="InterPro" id="IPR050482">
    <property type="entry name" value="Sensor_HK_TwoCompSys"/>
</dbReference>
<evidence type="ECO:0000256" key="2">
    <source>
        <dbReference type="ARBA" id="ARBA00012438"/>
    </source>
</evidence>
<dbReference type="Proteomes" id="UP001500967">
    <property type="component" value="Unassembled WGS sequence"/>
</dbReference>
<comment type="caution">
    <text evidence="7">The sequence shown here is derived from an EMBL/GenBank/DDBJ whole genome shotgun (WGS) entry which is preliminary data.</text>
</comment>
<dbReference type="Gene3D" id="3.30.565.10">
    <property type="entry name" value="Histidine kinase-like ATPase, C-terminal domain"/>
    <property type="match status" value="1"/>
</dbReference>
<evidence type="ECO:0000313" key="7">
    <source>
        <dbReference type="EMBL" id="GAA0228956.1"/>
    </source>
</evidence>
<evidence type="ECO:0000256" key="5">
    <source>
        <dbReference type="ARBA" id="ARBA00023012"/>
    </source>
</evidence>
<evidence type="ECO:0000256" key="1">
    <source>
        <dbReference type="ARBA" id="ARBA00000085"/>
    </source>
</evidence>
<sequence>MPLTVTIDVDGRLPAAVESTAYFVVAEALTNAMRHARPNRIAVTGAVQRSWLTVEVRDDGVGGADPADGSGLTGLADRVDRRGGRLTLTSPLGGPTVLRLELPCSV</sequence>
<proteinExistence type="predicted"/>
<comment type="catalytic activity">
    <reaction evidence="1">
        <text>ATP + protein L-histidine = ADP + protein N-phospho-L-histidine.</text>
        <dbReference type="EC" id="2.7.13.3"/>
    </reaction>
</comment>
<feature type="domain" description="Histidine kinase/HSP90-like ATPase" evidence="6">
    <location>
        <begin position="16"/>
        <end position="106"/>
    </location>
</feature>
<dbReference type="RefSeq" id="WP_344647800.1">
    <property type="nucleotide sequence ID" value="NZ_BAAAGX010000006.1"/>
</dbReference>
<gene>
    <name evidence="7" type="ORF">GCM10009539_12960</name>
</gene>
<dbReference type="CDD" id="cd16917">
    <property type="entry name" value="HATPase_UhpB-NarQ-NarX-like"/>
    <property type="match status" value="1"/>
</dbReference>
<evidence type="ECO:0000256" key="3">
    <source>
        <dbReference type="ARBA" id="ARBA00022679"/>
    </source>
</evidence>
<dbReference type="EMBL" id="BAAAGX010000006">
    <property type="protein sequence ID" value="GAA0228956.1"/>
    <property type="molecule type" value="Genomic_DNA"/>
</dbReference>
<reference evidence="8" key="1">
    <citation type="journal article" date="2019" name="Int. J. Syst. Evol. Microbiol.">
        <title>The Global Catalogue of Microorganisms (GCM) 10K type strain sequencing project: providing services to taxonomists for standard genome sequencing and annotation.</title>
        <authorList>
            <consortium name="The Broad Institute Genomics Platform"/>
            <consortium name="The Broad Institute Genome Sequencing Center for Infectious Disease"/>
            <person name="Wu L."/>
            <person name="Ma J."/>
        </authorList>
    </citation>
    <scope>NUCLEOTIDE SEQUENCE [LARGE SCALE GENOMIC DNA]</scope>
    <source>
        <strain evidence="8">JCM 10425</strain>
    </source>
</reference>
<evidence type="ECO:0000259" key="6">
    <source>
        <dbReference type="SMART" id="SM00387"/>
    </source>
</evidence>
<organism evidence="7 8">
    <name type="scientific">Cryptosporangium japonicum</name>
    <dbReference type="NCBI Taxonomy" id="80872"/>
    <lineage>
        <taxon>Bacteria</taxon>
        <taxon>Bacillati</taxon>
        <taxon>Actinomycetota</taxon>
        <taxon>Actinomycetes</taxon>
        <taxon>Cryptosporangiales</taxon>
        <taxon>Cryptosporangiaceae</taxon>
        <taxon>Cryptosporangium</taxon>
    </lineage>
</organism>
<dbReference type="SMART" id="SM00387">
    <property type="entry name" value="HATPase_c"/>
    <property type="match status" value="1"/>
</dbReference>
<name>A0ABP3DEL0_9ACTN</name>
<dbReference type="SUPFAM" id="SSF55874">
    <property type="entry name" value="ATPase domain of HSP90 chaperone/DNA topoisomerase II/histidine kinase"/>
    <property type="match status" value="1"/>
</dbReference>
<keyword evidence="3" id="KW-0808">Transferase</keyword>
<evidence type="ECO:0000313" key="8">
    <source>
        <dbReference type="Proteomes" id="UP001500967"/>
    </source>
</evidence>
<evidence type="ECO:0000256" key="4">
    <source>
        <dbReference type="ARBA" id="ARBA00022777"/>
    </source>
</evidence>
<accession>A0ABP3DEL0</accession>
<keyword evidence="5" id="KW-0902">Two-component regulatory system</keyword>
<dbReference type="PANTHER" id="PTHR24421:SF10">
    <property type="entry name" value="NITRATE_NITRITE SENSOR PROTEIN NARQ"/>
    <property type="match status" value="1"/>
</dbReference>
<keyword evidence="4" id="KW-0418">Kinase</keyword>
<dbReference type="EC" id="2.7.13.3" evidence="2"/>
<dbReference type="InterPro" id="IPR003594">
    <property type="entry name" value="HATPase_dom"/>
</dbReference>
<protein>
    <recommendedName>
        <fullName evidence="2">histidine kinase</fullName>
        <ecNumber evidence="2">2.7.13.3</ecNumber>
    </recommendedName>
</protein>
<dbReference type="InterPro" id="IPR036890">
    <property type="entry name" value="HATPase_C_sf"/>
</dbReference>
<keyword evidence="8" id="KW-1185">Reference proteome</keyword>
<dbReference type="Pfam" id="PF02518">
    <property type="entry name" value="HATPase_c"/>
    <property type="match status" value="1"/>
</dbReference>